<dbReference type="InterPro" id="IPR007348">
    <property type="entry name" value="CopC_dom"/>
</dbReference>
<dbReference type="GO" id="GO:0005886">
    <property type="term" value="C:plasma membrane"/>
    <property type="evidence" value="ECO:0007669"/>
    <property type="project" value="TreeGrafter"/>
</dbReference>
<dbReference type="Gene3D" id="2.60.40.1220">
    <property type="match status" value="1"/>
</dbReference>
<evidence type="ECO:0000313" key="9">
    <source>
        <dbReference type="Proteomes" id="UP000427071"/>
    </source>
</evidence>
<keyword evidence="9" id="KW-1185">Reference proteome</keyword>
<dbReference type="EMBL" id="CP046452">
    <property type="protein sequence ID" value="QGU02159.1"/>
    <property type="molecule type" value="Genomic_DNA"/>
</dbReference>
<dbReference type="SUPFAM" id="SSF81296">
    <property type="entry name" value="E set domains"/>
    <property type="match status" value="1"/>
</dbReference>
<sequence>MNVKQFASRLVASTMILLTTVVGGATPALAHDVVMRSIPADGSTVQQAPTQLELEFSGIPKDTFNTVALSNQDTGKVLFSSDPVLQDQIIRVDIPADLKLEPGKYKIGFQITSSDGHATRGMTTFTLAGDTAQKSSTSEEMVASSSEAPYSNETFLYWVIGGLVAFVVIVVGIVLVLSQRKKKS</sequence>
<evidence type="ECO:0000256" key="6">
    <source>
        <dbReference type="SAM" id="SignalP"/>
    </source>
</evidence>
<organism evidence="8 9">
    <name type="scientific">Corynebacterium kalinowskii</name>
    <dbReference type="NCBI Taxonomy" id="2675216"/>
    <lineage>
        <taxon>Bacteria</taxon>
        <taxon>Bacillati</taxon>
        <taxon>Actinomycetota</taxon>
        <taxon>Actinomycetes</taxon>
        <taxon>Mycobacteriales</taxon>
        <taxon>Corynebacteriaceae</taxon>
        <taxon>Corynebacterium</taxon>
    </lineage>
</organism>
<dbReference type="InterPro" id="IPR014756">
    <property type="entry name" value="Ig_E-set"/>
</dbReference>
<feature type="signal peptide" evidence="6">
    <location>
        <begin position="1"/>
        <end position="30"/>
    </location>
</feature>
<dbReference type="PANTHER" id="PTHR34820:SF4">
    <property type="entry name" value="INNER MEMBRANE PROTEIN YEBZ"/>
    <property type="match status" value="1"/>
</dbReference>
<feature type="chain" id="PRO_5025629986" evidence="6">
    <location>
        <begin position="31"/>
        <end position="184"/>
    </location>
</feature>
<dbReference type="Pfam" id="PF04234">
    <property type="entry name" value="CopC"/>
    <property type="match status" value="1"/>
</dbReference>
<feature type="domain" description="CopC" evidence="7">
    <location>
        <begin position="31"/>
        <end position="127"/>
    </location>
</feature>
<dbReference type="KEGG" id="ckw:CKALI_06450"/>
<dbReference type="AlphaFoldDB" id="A0A6B8VGM3"/>
<dbReference type="PANTHER" id="PTHR34820">
    <property type="entry name" value="INNER MEMBRANE PROTEIN YEBZ"/>
    <property type="match status" value="1"/>
</dbReference>
<keyword evidence="5" id="KW-1133">Transmembrane helix</keyword>
<gene>
    <name evidence="8" type="primary">ycnJ</name>
    <name evidence="8" type="ORF">CKALI_06450</name>
</gene>
<accession>A0A6B8VGM3</accession>
<evidence type="ECO:0000313" key="8">
    <source>
        <dbReference type="EMBL" id="QGU02159.1"/>
    </source>
</evidence>
<dbReference type="Proteomes" id="UP000427071">
    <property type="component" value="Chromosome"/>
</dbReference>
<dbReference type="GO" id="GO:0030313">
    <property type="term" value="C:cell envelope"/>
    <property type="evidence" value="ECO:0007669"/>
    <property type="project" value="UniProtKB-SubCell"/>
</dbReference>
<protein>
    <submittedName>
        <fullName evidence="8">Copper transport protein YcnJ</fullName>
    </submittedName>
</protein>
<dbReference type="GO" id="GO:0042597">
    <property type="term" value="C:periplasmic space"/>
    <property type="evidence" value="ECO:0007669"/>
    <property type="project" value="InterPro"/>
</dbReference>
<proteinExistence type="predicted"/>
<keyword evidence="4" id="KW-0186">Copper</keyword>
<evidence type="ECO:0000256" key="3">
    <source>
        <dbReference type="ARBA" id="ARBA00022729"/>
    </source>
</evidence>
<dbReference type="GO" id="GO:0046688">
    <property type="term" value="P:response to copper ion"/>
    <property type="evidence" value="ECO:0007669"/>
    <property type="project" value="InterPro"/>
</dbReference>
<name>A0A6B8VGM3_9CORY</name>
<dbReference type="InterPro" id="IPR014755">
    <property type="entry name" value="Cu-Rt/internalin_Ig-like"/>
</dbReference>
<keyword evidence="5" id="KW-0472">Membrane</keyword>
<dbReference type="GO" id="GO:0006825">
    <property type="term" value="P:copper ion transport"/>
    <property type="evidence" value="ECO:0007669"/>
    <property type="project" value="InterPro"/>
</dbReference>
<evidence type="ECO:0000256" key="4">
    <source>
        <dbReference type="ARBA" id="ARBA00023008"/>
    </source>
</evidence>
<evidence type="ECO:0000256" key="1">
    <source>
        <dbReference type="ARBA" id="ARBA00004196"/>
    </source>
</evidence>
<dbReference type="GO" id="GO:0005507">
    <property type="term" value="F:copper ion binding"/>
    <property type="evidence" value="ECO:0007669"/>
    <property type="project" value="InterPro"/>
</dbReference>
<dbReference type="InterPro" id="IPR032694">
    <property type="entry name" value="CopC/D"/>
</dbReference>
<comment type="subcellular location">
    <subcellularLocation>
        <location evidence="1">Cell envelope</location>
    </subcellularLocation>
</comment>
<keyword evidence="3 6" id="KW-0732">Signal</keyword>
<evidence type="ECO:0000259" key="7">
    <source>
        <dbReference type="Pfam" id="PF04234"/>
    </source>
</evidence>
<evidence type="ECO:0000256" key="5">
    <source>
        <dbReference type="SAM" id="Phobius"/>
    </source>
</evidence>
<keyword evidence="2" id="KW-0479">Metal-binding</keyword>
<reference evidence="9" key="1">
    <citation type="submission" date="2019-11" db="EMBL/GenBank/DDBJ databases">
        <title>Complete genome sequence of Corynebacterium kalinowskii 1959, a novel Corynebacterium species isolated from soil of a small paddock in Vilsendorf, Germany.</title>
        <authorList>
            <person name="Schaffert L."/>
            <person name="Ruwe M."/>
            <person name="Milse J."/>
            <person name="Hanuschka K."/>
            <person name="Ortseifen V."/>
            <person name="Droste J."/>
            <person name="Brandt D."/>
            <person name="Schlueter L."/>
            <person name="Kutter Y."/>
            <person name="Vinke S."/>
            <person name="Viehoefer P."/>
            <person name="Jacob L."/>
            <person name="Luebke N.-C."/>
            <person name="Schulte-Berndt E."/>
            <person name="Hain C."/>
            <person name="Linder M."/>
            <person name="Schmidt P."/>
            <person name="Wollenschlaeger L."/>
            <person name="Luttermann T."/>
            <person name="Thieme E."/>
            <person name="Hassa J."/>
            <person name="Haak M."/>
            <person name="Wittchen M."/>
            <person name="Mentz A."/>
            <person name="Persicke M."/>
            <person name="Busche T."/>
            <person name="Ruckert C."/>
        </authorList>
    </citation>
    <scope>NUCLEOTIDE SEQUENCE [LARGE SCALE GENOMIC DNA]</scope>
    <source>
        <strain evidence="9">1959</strain>
    </source>
</reference>
<evidence type="ECO:0000256" key="2">
    <source>
        <dbReference type="ARBA" id="ARBA00022723"/>
    </source>
</evidence>
<keyword evidence="5" id="KW-0812">Transmembrane</keyword>
<feature type="transmembrane region" description="Helical" evidence="5">
    <location>
        <begin position="155"/>
        <end position="177"/>
    </location>
</feature>